<gene>
    <name evidence="3" type="ORF">SAMN06273567_103189</name>
</gene>
<feature type="compositionally biased region" description="Pro residues" evidence="1">
    <location>
        <begin position="22"/>
        <end position="33"/>
    </location>
</feature>
<keyword evidence="2" id="KW-1133">Transmembrane helix</keyword>
<feature type="transmembrane region" description="Helical" evidence="2">
    <location>
        <begin position="73"/>
        <end position="101"/>
    </location>
</feature>
<dbReference type="RefSeq" id="WP_142458323.1">
    <property type="nucleotide sequence ID" value="NZ_FXTJ01000003.1"/>
</dbReference>
<feature type="region of interest" description="Disordered" evidence="1">
    <location>
        <begin position="1"/>
        <end position="33"/>
    </location>
</feature>
<proteinExistence type="predicted"/>
<protein>
    <submittedName>
        <fullName evidence="3">Uncharacterized protein</fullName>
    </submittedName>
</protein>
<feature type="transmembrane region" description="Helical" evidence="2">
    <location>
        <begin position="150"/>
        <end position="170"/>
    </location>
</feature>
<keyword evidence="2" id="KW-0472">Membrane</keyword>
<feature type="transmembrane region" description="Helical" evidence="2">
    <location>
        <begin position="182"/>
        <end position="209"/>
    </location>
</feature>
<name>A0A521DGZ5_9ACTN</name>
<reference evidence="3 4" key="1">
    <citation type="submission" date="2017-05" db="EMBL/GenBank/DDBJ databases">
        <authorList>
            <person name="Varghese N."/>
            <person name="Submissions S."/>
        </authorList>
    </citation>
    <scope>NUCLEOTIDE SEQUENCE [LARGE SCALE GENOMIC DNA]</scope>
    <source>
        <strain evidence="3 4">DSM 46834</strain>
    </source>
</reference>
<evidence type="ECO:0000256" key="1">
    <source>
        <dbReference type="SAM" id="MobiDB-lite"/>
    </source>
</evidence>
<feature type="transmembrane region" description="Helical" evidence="2">
    <location>
        <begin position="121"/>
        <end position="143"/>
    </location>
</feature>
<sequence length="225" mass="22896">MTAPGSPWADPATTTEPVAYGGPPPTAPYAAPAPGPYGGGPYGPYGGGWPAPPGYWPAYGPPVPARPRRPGQLVASAVLAFVQAGLVALTSAYVLLLASTLGVVSSGFGGDPRADALVTEGTVVTIVQMLSVVALVVGGILVLNRRSRSSWLTLLVALAVQLVLAVYWLVRLSTLDALTEDVLPSAGLLVAAVLFYVAAPAVALGLLLVGPVRRWADGTDPVPAR</sequence>
<organism evidence="3 4">
    <name type="scientific">Geodermatophilus aquaeductus</name>
    <dbReference type="NCBI Taxonomy" id="1564161"/>
    <lineage>
        <taxon>Bacteria</taxon>
        <taxon>Bacillati</taxon>
        <taxon>Actinomycetota</taxon>
        <taxon>Actinomycetes</taxon>
        <taxon>Geodermatophilales</taxon>
        <taxon>Geodermatophilaceae</taxon>
        <taxon>Geodermatophilus</taxon>
    </lineage>
</organism>
<dbReference type="EMBL" id="FXTJ01000003">
    <property type="protein sequence ID" value="SMO70852.1"/>
    <property type="molecule type" value="Genomic_DNA"/>
</dbReference>
<evidence type="ECO:0000256" key="2">
    <source>
        <dbReference type="SAM" id="Phobius"/>
    </source>
</evidence>
<dbReference type="Proteomes" id="UP000317484">
    <property type="component" value="Unassembled WGS sequence"/>
</dbReference>
<accession>A0A521DGZ5</accession>
<keyword evidence="2" id="KW-0812">Transmembrane</keyword>
<dbReference type="AlphaFoldDB" id="A0A521DGZ5"/>
<evidence type="ECO:0000313" key="3">
    <source>
        <dbReference type="EMBL" id="SMO70852.1"/>
    </source>
</evidence>
<evidence type="ECO:0000313" key="4">
    <source>
        <dbReference type="Proteomes" id="UP000317484"/>
    </source>
</evidence>
<keyword evidence="4" id="KW-1185">Reference proteome</keyword>